<dbReference type="AlphaFoldDB" id="B1WVW7"/>
<evidence type="ECO:0000313" key="8">
    <source>
        <dbReference type="Proteomes" id="UP000001203"/>
    </source>
</evidence>
<proteinExistence type="inferred from homology"/>
<dbReference type="HOGENOM" id="CLU_107649_6_2_3"/>
<reference evidence="7 8" key="1">
    <citation type="journal article" date="2008" name="Proc. Natl. Acad. Sci. U.S.A.">
        <title>The genome of Cyanothece 51142, a unicellular diazotrophic cyanobacterium important in the marine nitrogen cycle.</title>
        <authorList>
            <person name="Welsh E.A."/>
            <person name="Liberton M."/>
            <person name="Stoeckel J."/>
            <person name="Loh T."/>
            <person name="Elvitigala T."/>
            <person name="Wang C."/>
            <person name="Wollam A."/>
            <person name="Fulton R.S."/>
            <person name="Clifton S.W."/>
            <person name="Jacobs J.M."/>
            <person name="Aurora R."/>
            <person name="Ghosh B.K."/>
            <person name="Sherman L.A."/>
            <person name="Smith R.D."/>
            <person name="Wilson R.K."/>
            <person name="Pakrasi H.B."/>
        </authorList>
    </citation>
    <scope>NUCLEOTIDE SEQUENCE [LARGE SCALE GENOMIC DNA]</scope>
    <source>
        <strain evidence="8">ATCC 51142 / BH68</strain>
    </source>
</reference>
<evidence type="ECO:0000256" key="2">
    <source>
        <dbReference type="ARBA" id="ARBA00009530"/>
    </source>
</evidence>
<evidence type="ECO:0008006" key="9">
    <source>
        <dbReference type="Google" id="ProtNLM"/>
    </source>
</evidence>
<dbReference type="EMBL" id="CP000806">
    <property type="protein sequence ID" value="ACB52300.1"/>
    <property type="molecule type" value="Genomic_DNA"/>
</dbReference>
<comment type="similarity">
    <text evidence="2">Belongs to the UPF0057 (PMP3) family.</text>
</comment>
<dbReference type="PROSITE" id="PS01309">
    <property type="entry name" value="UPF0057"/>
    <property type="match status" value="1"/>
</dbReference>
<organism evidence="7 8">
    <name type="scientific">Crocosphaera subtropica (strain ATCC 51142 / BH68)</name>
    <name type="common">Cyanothece sp. (strain ATCC 51142)</name>
    <dbReference type="NCBI Taxonomy" id="43989"/>
    <lineage>
        <taxon>Bacteria</taxon>
        <taxon>Bacillati</taxon>
        <taxon>Cyanobacteriota</taxon>
        <taxon>Cyanophyceae</taxon>
        <taxon>Oscillatoriophycideae</taxon>
        <taxon>Chroococcales</taxon>
        <taxon>Aphanothecaceae</taxon>
        <taxon>Crocosphaera</taxon>
        <taxon>Crocosphaera subtropica</taxon>
    </lineage>
</organism>
<keyword evidence="3 6" id="KW-0812">Transmembrane</keyword>
<keyword evidence="5 6" id="KW-0472">Membrane</keyword>
<protein>
    <recommendedName>
        <fullName evidence="9">Stress induced hydrophobic peptide</fullName>
    </recommendedName>
</protein>
<dbReference type="eggNOG" id="COG0401">
    <property type="taxonomic scope" value="Bacteria"/>
</dbReference>
<feature type="transmembrane region" description="Helical" evidence="6">
    <location>
        <begin position="12"/>
        <end position="29"/>
    </location>
</feature>
<evidence type="ECO:0000256" key="6">
    <source>
        <dbReference type="SAM" id="Phobius"/>
    </source>
</evidence>
<gene>
    <name evidence="7" type="ordered locus">cce_2952</name>
</gene>
<feature type="transmembrane region" description="Helical" evidence="6">
    <location>
        <begin position="35"/>
        <end position="58"/>
    </location>
</feature>
<keyword evidence="8" id="KW-1185">Reference proteome</keyword>
<dbReference type="InterPro" id="IPR000612">
    <property type="entry name" value="PMP3"/>
</dbReference>
<keyword evidence="4 6" id="KW-1133">Transmembrane helix</keyword>
<accession>B1WVW7</accession>
<sequence length="60" mass="6805">MYIYLRKNMDVVRIICAIILPPLGVFLQVGIGPQFWINILLTLLGYIPGIVHAVWVIAKK</sequence>
<comment type="subcellular location">
    <subcellularLocation>
        <location evidence="1">Membrane</location>
    </subcellularLocation>
</comment>
<evidence type="ECO:0000256" key="1">
    <source>
        <dbReference type="ARBA" id="ARBA00004370"/>
    </source>
</evidence>
<evidence type="ECO:0000256" key="5">
    <source>
        <dbReference type="ARBA" id="ARBA00023136"/>
    </source>
</evidence>
<dbReference type="Pfam" id="PF01679">
    <property type="entry name" value="Pmp3"/>
    <property type="match status" value="1"/>
</dbReference>
<name>B1WVW7_CROS5</name>
<dbReference type="GO" id="GO:0016020">
    <property type="term" value="C:membrane"/>
    <property type="evidence" value="ECO:0007669"/>
    <property type="project" value="UniProtKB-SubCell"/>
</dbReference>
<dbReference type="PANTHER" id="PTHR21659">
    <property type="entry name" value="HYDROPHOBIC PROTEIN RCI2 LOW TEMPERATURE AND SALT RESPONSIVE PROTEIN LTI6 -RELATED"/>
    <property type="match status" value="1"/>
</dbReference>
<dbReference type="KEGG" id="cyt:cce_2952"/>
<dbReference type="STRING" id="43989.cce_2952"/>
<dbReference type="Proteomes" id="UP000001203">
    <property type="component" value="Chromosome circular"/>
</dbReference>
<evidence type="ECO:0000256" key="3">
    <source>
        <dbReference type="ARBA" id="ARBA00022692"/>
    </source>
</evidence>
<evidence type="ECO:0000313" key="7">
    <source>
        <dbReference type="EMBL" id="ACB52300.1"/>
    </source>
</evidence>
<evidence type="ECO:0000256" key="4">
    <source>
        <dbReference type="ARBA" id="ARBA00022989"/>
    </source>
</evidence>
<dbReference type="PANTHER" id="PTHR21659:SF42">
    <property type="entry name" value="UPF0057 MEMBRANE PROTEIN ZK632.10-RELATED"/>
    <property type="match status" value="1"/>
</dbReference>